<sequence length="104" mass="11581">MSSKHLRIVADNTRDAAPLRITPEDVAHVDFKILAMRARYWTAFALHVLGMPFRLVAWICKFAVATGRGLIETGFKLVLGIIGLGFILVVGYGLLHVVLHPLFR</sequence>
<feature type="transmembrane region" description="Helical" evidence="1">
    <location>
        <begin position="40"/>
        <end position="65"/>
    </location>
</feature>
<evidence type="ECO:0000313" key="2">
    <source>
        <dbReference type="EMBL" id="ENZ74888.1"/>
    </source>
</evidence>
<reference evidence="2 3" key="1">
    <citation type="journal article" date="2013" name="Genome Announc.">
        <title>Draft Genome Sequence for Ralstonia sp. Strain OR214, a Bacterium with Potential for Bioremediation.</title>
        <authorList>
            <person name="Utturkar S.M."/>
            <person name="Bollmann A."/>
            <person name="Brzoska R.M."/>
            <person name="Klingeman D.M."/>
            <person name="Epstein S.E."/>
            <person name="Palumbo A.V."/>
            <person name="Brown S.D."/>
        </authorList>
    </citation>
    <scope>NUCLEOTIDE SEQUENCE [LARGE SCALE GENOMIC DNA]</scope>
    <source>
        <strain evidence="2 3">OR214</strain>
    </source>
</reference>
<dbReference type="PATRIC" id="fig|1264675.3.peg.5088"/>
<dbReference type="Proteomes" id="UP000013280">
    <property type="component" value="Unassembled WGS sequence"/>
</dbReference>
<organism evidence="2 3">
    <name type="scientific">Ralstonia pickettii OR214</name>
    <dbReference type="NCBI Taxonomy" id="1264675"/>
    <lineage>
        <taxon>Bacteria</taxon>
        <taxon>Pseudomonadati</taxon>
        <taxon>Pseudomonadota</taxon>
        <taxon>Betaproteobacteria</taxon>
        <taxon>Burkholderiales</taxon>
        <taxon>Burkholderiaceae</taxon>
        <taxon>Ralstonia</taxon>
    </lineage>
</organism>
<accession>R0DMQ8</accession>
<evidence type="ECO:0000256" key="1">
    <source>
        <dbReference type="SAM" id="Phobius"/>
    </source>
</evidence>
<proteinExistence type="predicted"/>
<keyword evidence="1" id="KW-0472">Membrane</keyword>
<protein>
    <submittedName>
        <fullName evidence="2">Uncharacterized protein</fullName>
    </submittedName>
</protein>
<keyword evidence="1" id="KW-0812">Transmembrane</keyword>
<dbReference type="AlphaFoldDB" id="R0DMQ8"/>
<keyword evidence="1" id="KW-1133">Transmembrane helix</keyword>
<dbReference type="RefSeq" id="WP_004636786.1">
    <property type="nucleotide sequence ID" value="NZ_APMQ01000028.1"/>
</dbReference>
<feature type="transmembrane region" description="Helical" evidence="1">
    <location>
        <begin position="77"/>
        <end position="99"/>
    </location>
</feature>
<evidence type="ECO:0000313" key="3">
    <source>
        <dbReference type="Proteomes" id="UP000013280"/>
    </source>
</evidence>
<dbReference type="EMBL" id="APMQ01000028">
    <property type="protein sequence ID" value="ENZ74888.1"/>
    <property type="molecule type" value="Genomic_DNA"/>
</dbReference>
<name>R0DMQ8_RALPI</name>
<gene>
    <name evidence="2" type="ORF">OR214_05160</name>
</gene>
<comment type="caution">
    <text evidence="2">The sequence shown here is derived from an EMBL/GenBank/DDBJ whole genome shotgun (WGS) entry which is preliminary data.</text>
</comment>